<dbReference type="AlphaFoldDB" id="A0ABD3QTC1"/>
<feature type="transmembrane region" description="Helical" evidence="2">
    <location>
        <begin position="209"/>
        <end position="235"/>
    </location>
</feature>
<organism evidence="3 4">
    <name type="scientific">Stephanodiscus triporus</name>
    <dbReference type="NCBI Taxonomy" id="2934178"/>
    <lineage>
        <taxon>Eukaryota</taxon>
        <taxon>Sar</taxon>
        <taxon>Stramenopiles</taxon>
        <taxon>Ochrophyta</taxon>
        <taxon>Bacillariophyta</taxon>
        <taxon>Coscinodiscophyceae</taxon>
        <taxon>Thalassiosirophycidae</taxon>
        <taxon>Stephanodiscales</taxon>
        <taxon>Stephanodiscaceae</taxon>
        <taxon>Stephanodiscus</taxon>
    </lineage>
</organism>
<keyword evidence="2" id="KW-0812">Transmembrane</keyword>
<name>A0ABD3QTC1_9STRA</name>
<dbReference type="Proteomes" id="UP001530315">
    <property type="component" value="Unassembled WGS sequence"/>
</dbReference>
<accession>A0ABD3QTC1</accession>
<feature type="transmembrane region" description="Helical" evidence="2">
    <location>
        <begin position="32"/>
        <end position="52"/>
    </location>
</feature>
<protein>
    <submittedName>
        <fullName evidence="3">Uncharacterized protein</fullName>
    </submittedName>
</protein>
<sequence length="295" mass="34536">MDDYEYHNSTYSGLHDGESMHRLLASAEEEEYYVDHAVIGVFVLTLALLLMVEVIRHGVHFMLFYTAILNAIQSCLVRLLTVRRTDKTWLMAEDIEVAHYVAIRKEFDRLERKIKHLNPQYMGSLTERAWPTGGNDSQSSSRRESFKSSVSDLALRIRHPRLYRRRNELLTIIRFHELRVHFIECNNLPPNFKVSSYLDRSLRSVLVDFVHISPLAWISVMAIGNLLFYIAGMILNNTHTIPTVEKFLVLTFMSLMVVFVAIMTVLYFKMRYIFYKIQHLQLDNVIDDDRNNTKS</sequence>
<reference evidence="3 4" key="1">
    <citation type="submission" date="2024-10" db="EMBL/GenBank/DDBJ databases">
        <title>Updated reference genomes for cyclostephanoid diatoms.</title>
        <authorList>
            <person name="Roberts W.R."/>
            <person name="Alverson A.J."/>
        </authorList>
    </citation>
    <scope>NUCLEOTIDE SEQUENCE [LARGE SCALE GENOMIC DNA]</scope>
    <source>
        <strain evidence="3 4">AJA276-08</strain>
    </source>
</reference>
<evidence type="ECO:0000256" key="2">
    <source>
        <dbReference type="SAM" id="Phobius"/>
    </source>
</evidence>
<evidence type="ECO:0000313" key="4">
    <source>
        <dbReference type="Proteomes" id="UP001530315"/>
    </source>
</evidence>
<keyword evidence="4" id="KW-1185">Reference proteome</keyword>
<keyword evidence="2" id="KW-1133">Transmembrane helix</keyword>
<evidence type="ECO:0000313" key="3">
    <source>
        <dbReference type="EMBL" id="KAL3803635.1"/>
    </source>
</evidence>
<feature type="transmembrane region" description="Helical" evidence="2">
    <location>
        <begin position="247"/>
        <end position="268"/>
    </location>
</feature>
<evidence type="ECO:0000256" key="1">
    <source>
        <dbReference type="SAM" id="MobiDB-lite"/>
    </source>
</evidence>
<comment type="caution">
    <text evidence="3">The sequence shown here is derived from an EMBL/GenBank/DDBJ whole genome shotgun (WGS) entry which is preliminary data.</text>
</comment>
<dbReference type="EMBL" id="JALLAZ020000107">
    <property type="protein sequence ID" value="KAL3803635.1"/>
    <property type="molecule type" value="Genomic_DNA"/>
</dbReference>
<proteinExistence type="predicted"/>
<feature type="region of interest" description="Disordered" evidence="1">
    <location>
        <begin position="126"/>
        <end position="145"/>
    </location>
</feature>
<gene>
    <name evidence="3" type="ORF">ACHAW5_006397</name>
</gene>
<keyword evidence="2" id="KW-0472">Membrane</keyword>
<feature type="transmembrane region" description="Helical" evidence="2">
    <location>
        <begin position="58"/>
        <end position="81"/>
    </location>
</feature>